<organism evidence="9 10">
    <name type="scientific">Butyricimonas faecalis</name>
    <dbReference type="NCBI Taxonomy" id="2093856"/>
    <lineage>
        <taxon>Bacteria</taxon>
        <taxon>Pseudomonadati</taxon>
        <taxon>Bacteroidota</taxon>
        <taxon>Bacteroidia</taxon>
        <taxon>Bacteroidales</taxon>
        <taxon>Odoribacteraceae</taxon>
        <taxon>Butyricimonas</taxon>
    </lineage>
</organism>
<feature type="binding site" evidence="7">
    <location>
        <position position="140"/>
    </location>
    <ligand>
        <name>Mg(2+)</name>
        <dbReference type="ChEBI" id="CHEBI:18420"/>
    </ligand>
</feature>
<feature type="transmembrane region" description="Helical" evidence="8">
    <location>
        <begin position="6"/>
        <end position="21"/>
    </location>
</feature>
<dbReference type="GO" id="GO:0009103">
    <property type="term" value="P:lipopolysaccharide biosynthetic process"/>
    <property type="evidence" value="ECO:0007669"/>
    <property type="project" value="TreeGrafter"/>
</dbReference>
<evidence type="ECO:0000256" key="3">
    <source>
        <dbReference type="ARBA" id="ARBA00022679"/>
    </source>
</evidence>
<evidence type="ECO:0000256" key="8">
    <source>
        <dbReference type="SAM" id="Phobius"/>
    </source>
</evidence>
<feature type="transmembrane region" description="Helical" evidence="8">
    <location>
        <begin position="226"/>
        <end position="248"/>
    </location>
</feature>
<evidence type="ECO:0000256" key="4">
    <source>
        <dbReference type="ARBA" id="ARBA00022692"/>
    </source>
</evidence>
<dbReference type="OrthoDB" id="9783652at2"/>
<dbReference type="PANTHER" id="PTHR22926:SF3">
    <property type="entry name" value="UNDECAPRENYL-PHOSPHATE ALPHA-N-ACETYLGLUCOSAMINYL 1-PHOSPHATE TRANSFERASE"/>
    <property type="match status" value="1"/>
</dbReference>
<evidence type="ECO:0000256" key="1">
    <source>
        <dbReference type="ARBA" id="ARBA00004651"/>
    </source>
</evidence>
<feature type="transmembrane region" description="Helical" evidence="8">
    <location>
        <begin position="42"/>
        <end position="59"/>
    </location>
</feature>
<feature type="transmembrane region" description="Helical" evidence="8">
    <location>
        <begin position="277"/>
        <end position="296"/>
    </location>
</feature>
<evidence type="ECO:0000256" key="2">
    <source>
        <dbReference type="ARBA" id="ARBA00022475"/>
    </source>
</evidence>
<keyword evidence="4 8" id="KW-0812">Transmembrane</keyword>
<keyword evidence="7" id="KW-0460">Magnesium</keyword>
<dbReference type="GO" id="GO:0044038">
    <property type="term" value="P:cell wall macromolecule biosynthetic process"/>
    <property type="evidence" value="ECO:0007669"/>
    <property type="project" value="TreeGrafter"/>
</dbReference>
<keyword evidence="5 8" id="KW-1133">Transmembrane helix</keyword>
<comment type="cofactor">
    <cofactor evidence="7">
        <name>Mg(2+)</name>
        <dbReference type="ChEBI" id="CHEBI:18420"/>
    </cofactor>
</comment>
<dbReference type="KEGG" id="buy:D8S85_07715"/>
<evidence type="ECO:0000313" key="10">
    <source>
        <dbReference type="Proteomes" id="UP000270673"/>
    </source>
</evidence>
<feature type="transmembrane region" description="Helical" evidence="8">
    <location>
        <begin position="151"/>
        <end position="168"/>
    </location>
</feature>
<feature type="transmembrane region" description="Helical" evidence="8">
    <location>
        <begin position="202"/>
        <end position="220"/>
    </location>
</feature>
<evidence type="ECO:0000313" key="9">
    <source>
        <dbReference type="EMBL" id="AZS29461.1"/>
    </source>
</evidence>
<dbReference type="AlphaFoldDB" id="A0A3Q9IMN8"/>
<dbReference type="Proteomes" id="UP000270673">
    <property type="component" value="Chromosome"/>
</dbReference>
<reference evidence="9 10" key="1">
    <citation type="submission" date="2018-10" db="EMBL/GenBank/DDBJ databases">
        <title>Butyricimonas faecalis sp. nov., isolated from human faeces and emended description of the genus Butyricimonas.</title>
        <authorList>
            <person name="Le Roy T."/>
            <person name="Van der Smissen P."/>
            <person name="Paquot A."/>
            <person name="Delzenne N."/>
            <person name="Muccioli G."/>
            <person name="Collet J.-F."/>
            <person name="Cani P.D."/>
        </authorList>
    </citation>
    <scope>NUCLEOTIDE SEQUENCE [LARGE SCALE GENOMIC DNA]</scope>
    <source>
        <strain evidence="9 10">H184</strain>
    </source>
</reference>
<feature type="transmembrane region" description="Helical" evidence="8">
    <location>
        <begin position="94"/>
        <end position="111"/>
    </location>
</feature>
<dbReference type="CDD" id="cd06854">
    <property type="entry name" value="GT_WbpL_WbcO_like"/>
    <property type="match status" value="1"/>
</dbReference>
<keyword evidence="3 9" id="KW-0808">Transferase</keyword>
<feature type="transmembrane region" description="Helical" evidence="8">
    <location>
        <begin position="117"/>
        <end position="139"/>
    </location>
</feature>
<dbReference type="GO" id="GO:0046872">
    <property type="term" value="F:metal ion binding"/>
    <property type="evidence" value="ECO:0007669"/>
    <property type="project" value="UniProtKB-KW"/>
</dbReference>
<name>A0A3Q9IMN8_9BACT</name>
<dbReference type="GO" id="GO:0016780">
    <property type="term" value="F:phosphotransferase activity, for other substituted phosphate groups"/>
    <property type="evidence" value="ECO:0007669"/>
    <property type="project" value="InterPro"/>
</dbReference>
<evidence type="ECO:0000256" key="6">
    <source>
        <dbReference type="ARBA" id="ARBA00023136"/>
    </source>
</evidence>
<feature type="transmembrane region" description="Helical" evidence="8">
    <location>
        <begin position="65"/>
        <end position="82"/>
    </location>
</feature>
<feature type="binding site" evidence="7">
    <location>
        <position position="201"/>
    </location>
    <ligand>
        <name>Mg(2+)</name>
        <dbReference type="ChEBI" id="CHEBI:18420"/>
    </ligand>
</feature>
<dbReference type="EMBL" id="CP032819">
    <property type="protein sequence ID" value="AZS29461.1"/>
    <property type="molecule type" value="Genomic_DNA"/>
</dbReference>
<dbReference type="RefSeq" id="WP_127074948.1">
    <property type="nucleotide sequence ID" value="NZ_CP032819.1"/>
</dbReference>
<evidence type="ECO:0000256" key="7">
    <source>
        <dbReference type="PIRSR" id="PIRSR600715-1"/>
    </source>
</evidence>
<protein>
    <submittedName>
        <fullName evidence="9">Glycosyltransferase family 4 protein</fullName>
    </submittedName>
</protein>
<feature type="transmembrane region" description="Helical" evidence="8">
    <location>
        <begin position="302"/>
        <end position="319"/>
    </location>
</feature>
<dbReference type="Pfam" id="PF00953">
    <property type="entry name" value="Glycos_transf_4"/>
    <property type="match status" value="1"/>
</dbReference>
<accession>A0A3Q9IMN8</accession>
<keyword evidence="10" id="KW-1185">Reference proteome</keyword>
<feature type="transmembrane region" description="Helical" evidence="8">
    <location>
        <begin position="174"/>
        <end position="190"/>
    </location>
</feature>
<keyword evidence="2" id="KW-1003">Cell membrane</keyword>
<evidence type="ECO:0000256" key="5">
    <source>
        <dbReference type="ARBA" id="ARBA00022989"/>
    </source>
</evidence>
<dbReference type="PANTHER" id="PTHR22926">
    <property type="entry name" value="PHOSPHO-N-ACETYLMURAMOYL-PENTAPEPTIDE-TRANSFERASE"/>
    <property type="match status" value="1"/>
</dbReference>
<dbReference type="GO" id="GO:0071555">
    <property type="term" value="P:cell wall organization"/>
    <property type="evidence" value="ECO:0007669"/>
    <property type="project" value="TreeGrafter"/>
</dbReference>
<keyword evidence="7" id="KW-0479">Metal-binding</keyword>
<dbReference type="GO" id="GO:0005886">
    <property type="term" value="C:plasma membrane"/>
    <property type="evidence" value="ECO:0007669"/>
    <property type="project" value="UniProtKB-SubCell"/>
</dbReference>
<keyword evidence="6 8" id="KW-0472">Membrane</keyword>
<dbReference type="InterPro" id="IPR000715">
    <property type="entry name" value="Glycosyl_transferase_4"/>
</dbReference>
<proteinExistence type="predicted"/>
<comment type="subcellular location">
    <subcellularLocation>
        <location evidence="1">Cell membrane</location>
        <topology evidence="1">Multi-pass membrane protein</topology>
    </subcellularLocation>
</comment>
<sequence length="328" mass="36883">MINWIYGFVLLLLFVLENIYFKIAKRYNILDIPNARSSHHAITLRGGGVIFYLGVLVYGLIFDFFAPWFLCGLTLVALVSFIDDMHPLSAKIRLLVQTFSLLLLLLQLGVHEVSCGYVVETLFFVVVALFFGLAILNIYNFMDGINGITGGYSLVAMLALWGIDAWILPIAPTGFIPVIILSLFVFNFYNFRSRAKCFSGDVGAISMAFIILFLLGNFIIPTGHVSVLIFLAVYGIDGVLTIIHRILLKENIGQPHRKHLYQLLANEGKFPHLSVSLIYMGVQAIVNVGYLLVLVYAPERTLMYFMIALVVLLVVYLPLRRKFYALRG</sequence>
<gene>
    <name evidence="9" type="ORF">D8S85_07715</name>
</gene>